<reference evidence="6 7" key="1">
    <citation type="journal article" date="2013" name="Genome Announc.">
        <title>Draft Genome Sequence of Catellicoccus marimammalium, a Novel Species Commonly Found in Gull Feces.</title>
        <authorList>
            <person name="Weigand M.R."/>
            <person name="Ryu H."/>
            <person name="Bozcek L."/>
            <person name="Konstantinidis K.T."/>
            <person name="Santo Domingo J.W."/>
        </authorList>
    </citation>
    <scope>NUCLEOTIDE SEQUENCE [LARGE SCALE GENOMIC DNA]</scope>
    <source>
        <strain evidence="6 7">M35/04/3</strain>
    </source>
</reference>
<dbReference type="InterPro" id="IPR000524">
    <property type="entry name" value="Tscrpt_reg_HTH_GntR"/>
</dbReference>
<keyword evidence="1" id="KW-0805">Transcription regulation</keyword>
<dbReference type="CDD" id="cd07377">
    <property type="entry name" value="WHTH_GntR"/>
    <property type="match status" value="1"/>
</dbReference>
<dbReference type="GO" id="GO:0003700">
    <property type="term" value="F:DNA-binding transcription factor activity"/>
    <property type="evidence" value="ECO:0007669"/>
    <property type="project" value="UniProtKB-UniRule"/>
</dbReference>
<feature type="domain" description="HTH gntR-type" evidence="5">
    <location>
        <begin position="2"/>
        <end position="70"/>
    </location>
</feature>
<evidence type="ECO:0000256" key="4">
    <source>
        <dbReference type="NCBIfam" id="TIGR02404"/>
    </source>
</evidence>
<proteinExistence type="predicted"/>
<dbReference type="RefSeq" id="WP_009489996.1">
    <property type="nucleotide sequence ID" value="NZ_AMYT01000017.1"/>
</dbReference>
<accession>K8ZP16</accession>
<organism evidence="6 7">
    <name type="scientific">Catellicoccus marimammalium M35/04/3</name>
    <dbReference type="NCBI Taxonomy" id="1234409"/>
    <lineage>
        <taxon>Bacteria</taxon>
        <taxon>Bacillati</taxon>
        <taxon>Bacillota</taxon>
        <taxon>Bacilli</taxon>
        <taxon>Lactobacillales</taxon>
        <taxon>Enterococcaceae</taxon>
        <taxon>Catellicoccus</taxon>
    </lineage>
</organism>
<evidence type="ECO:0000313" key="6">
    <source>
        <dbReference type="EMBL" id="EKU27331.1"/>
    </source>
</evidence>
<comment type="caution">
    <text evidence="6">The sequence shown here is derived from an EMBL/GenBank/DDBJ whole genome shotgun (WGS) entry which is preliminary data.</text>
</comment>
<evidence type="ECO:0000313" key="7">
    <source>
        <dbReference type="Proteomes" id="UP000016057"/>
    </source>
</evidence>
<dbReference type="STRING" id="1234409.C683_0662"/>
<evidence type="ECO:0000259" key="5">
    <source>
        <dbReference type="PROSITE" id="PS50949"/>
    </source>
</evidence>
<dbReference type="PROSITE" id="PS50949">
    <property type="entry name" value="HTH_GNTR"/>
    <property type="match status" value="1"/>
</dbReference>
<name>K8ZP16_9ENTE</name>
<dbReference type="SUPFAM" id="SSF64288">
    <property type="entry name" value="Chorismate lyase-like"/>
    <property type="match status" value="1"/>
</dbReference>
<dbReference type="InterPro" id="IPR028978">
    <property type="entry name" value="Chorismate_lyase_/UTRA_dom_sf"/>
</dbReference>
<dbReference type="AlphaFoldDB" id="K8ZP16"/>
<dbReference type="eggNOG" id="COG2188">
    <property type="taxonomic scope" value="Bacteria"/>
</dbReference>
<dbReference type="SMART" id="SM00345">
    <property type="entry name" value="HTH_GNTR"/>
    <property type="match status" value="1"/>
</dbReference>
<dbReference type="Gene3D" id="3.40.1410.10">
    <property type="entry name" value="Chorismate lyase-like"/>
    <property type="match status" value="1"/>
</dbReference>
<dbReference type="SUPFAM" id="SSF46785">
    <property type="entry name" value="Winged helix' DNA-binding domain"/>
    <property type="match status" value="1"/>
</dbReference>
<dbReference type="Pfam" id="PF00392">
    <property type="entry name" value="GntR"/>
    <property type="match status" value="1"/>
</dbReference>
<dbReference type="InterPro" id="IPR012770">
    <property type="entry name" value="TreR"/>
</dbReference>
<dbReference type="PRINTS" id="PR00035">
    <property type="entry name" value="HTHGNTR"/>
</dbReference>
<dbReference type="Gene3D" id="1.10.10.10">
    <property type="entry name" value="Winged helix-like DNA-binding domain superfamily/Winged helix DNA-binding domain"/>
    <property type="match status" value="1"/>
</dbReference>
<evidence type="ECO:0000256" key="1">
    <source>
        <dbReference type="ARBA" id="ARBA00023015"/>
    </source>
</evidence>
<evidence type="ECO:0000256" key="2">
    <source>
        <dbReference type="ARBA" id="ARBA00023125"/>
    </source>
</evidence>
<dbReference type="SMART" id="SM00866">
    <property type="entry name" value="UTRA"/>
    <property type="match status" value="1"/>
</dbReference>
<dbReference type="GO" id="GO:0045892">
    <property type="term" value="P:negative regulation of DNA-templated transcription"/>
    <property type="evidence" value="ECO:0007669"/>
    <property type="project" value="TreeGrafter"/>
</dbReference>
<protein>
    <recommendedName>
        <fullName evidence="4">Trehalose operon repressor</fullName>
    </recommendedName>
</protein>
<dbReference type="Proteomes" id="UP000016057">
    <property type="component" value="Unassembled WGS sequence"/>
</dbReference>
<sequence length="238" mass="27064">MKNKQELIASDLAQKIRSKMYSVGEFLPSENQLTELYGTSRETVRNALSLLTQLGLIQKIKGKGSIVLNSDRFSLPISGIVSFQELNEQLGLHASTKVISCEPISSIPQYFIEHGVDENTTGTYVERLRTIDQVPSVIDCDYLLPPVTGITKEIAEHSLYQYIEDTLKLKIAYANKEITVEPATEKIKEELQLDQPLVVVTRSMSFLQDTTLFQLTESYHRPEKFKFTDFARRNPIQF</sequence>
<keyword evidence="7" id="KW-1185">Reference proteome</keyword>
<dbReference type="InterPro" id="IPR036390">
    <property type="entry name" value="WH_DNA-bd_sf"/>
</dbReference>
<dbReference type="EMBL" id="AMYT01000017">
    <property type="protein sequence ID" value="EKU27331.1"/>
    <property type="molecule type" value="Genomic_DNA"/>
</dbReference>
<dbReference type="InterPro" id="IPR011663">
    <property type="entry name" value="UTRA"/>
</dbReference>
<dbReference type="InterPro" id="IPR036388">
    <property type="entry name" value="WH-like_DNA-bd_sf"/>
</dbReference>
<gene>
    <name evidence="6" type="ORF">C683_0662</name>
</gene>
<dbReference type="GO" id="GO:0003677">
    <property type="term" value="F:DNA binding"/>
    <property type="evidence" value="ECO:0007669"/>
    <property type="project" value="UniProtKB-UniRule"/>
</dbReference>
<dbReference type="Pfam" id="PF07702">
    <property type="entry name" value="UTRA"/>
    <property type="match status" value="1"/>
</dbReference>
<keyword evidence="2" id="KW-0238">DNA-binding</keyword>
<evidence type="ECO:0000256" key="3">
    <source>
        <dbReference type="ARBA" id="ARBA00023163"/>
    </source>
</evidence>
<dbReference type="PANTHER" id="PTHR44846">
    <property type="entry name" value="MANNOSYL-D-GLYCERATE TRANSPORT/METABOLISM SYSTEM REPRESSOR MNGR-RELATED"/>
    <property type="match status" value="1"/>
</dbReference>
<dbReference type="PATRIC" id="fig|1234409.3.peg.613"/>
<keyword evidence="3" id="KW-0804">Transcription</keyword>
<dbReference type="InterPro" id="IPR050679">
    <property type="entry name" value="Bact_HTH_transcr_reg"/>
</dbReference>
<dbReference type="PANTHER" id="PTHR44846:SF12">
    <property type="entry name" value="HTH-TYPE TRANSCRIPTIONAL REGULATOR TRER"/>
    <property type="match status" value="1"/>
</dbReference>
<dbReference type="NCBIfam" id="TIGR02404">
    <property type="entry name" value="trehalos_R_Bsub"/>
    <property type="match status" value="1"/>
</dbReference>